<dbReference type="InterPro" id="IPR018490">
    <property type="entry name" value="cNMP-bd_dom_sf"/>
</dbReference>
<keyword evidence="1" id="KW-0010">Activator</keyword>
<organism evidence="3 4">
    <name type="scientific">Bacillus changyiensis</name>
    <dbReference type="NCBI Taxonomy" id="3004103"/>
    <lineage>
        <taxon>Bacteria</taxon>
        <taxon>Bacillati</taxon>
        <taxon>Bacillota</taxon>
        <taxon>Bacilli</taxon>
        <taxon>Bacillales</taxon>
        <taxon>Bacillaceae</taxon>
        <taxon>Bacillus</taxon>
    </lineage>
</organism>
<protein>
    <submittedName>
        <fullName evidence="3">Crp/Fnr family transcriptional regulator</fullName>
    </submittedName>
</protein>
<dbReference type="CDD" id="cd00038">
    <property type="entry name" value="CAP_ED"/>
    <property type="match status" value="1"/>
</dbReference>
<dbReference type="Proteomes" id="UP001211894">
    <property type="component" value="Unassembled WGS sequence"/>
</dbReference>
<keyword evidence="4" id="KW-1185">Reference proteome</keyword>
<dbReference type="Pfam" id="PF00027">
    <property type="entry name" value="cNMP_binding"/>
    <property type="match status" value="1"/>
</dbReference>
<dbReference type="RefSeq" id="WP_271340532.1">
    <property type="nucleotide sequence ID" value="NZ_JAQKAB010000005.1"/>
</dbReference>
<feature type="domain" description="Cyclic nucleotide-binding" evidence="2">
    <location>
        <begin position="17"/>
        <end position="121"/>
    </location>
</feature>
<evidence type="ECO:0000259" key="2">
    <source>
        <dbReference type="PROSITE" id="PS50042"/>
    </source>
</evidence>
<evidence type="ECO:0000313" key="4">
    <source>
        <dbReference type="Proteomes" id="UP001211894"/>
    </source>
</evidence>
<reference evidence="3 4" key="1">
    <citation type="submission" date="2023-01" db="EMBL/GenBank/DDBJ databases">
        <title>Bacillus changyiensis sp. nov., isolated from a coastal deposit.</title>
        <authorList>
            <person name="Xiao G."/>
            <person name="Lai Q."/>
            <person name="Hu Z."/>
            <person name="Shao Z."/>
        </authorList>
    </citation>
    <scope>NUCLEOTIDE SEQUENCE [LARGE SCALE GENOMIC DNA]</scope>
    <source>
        <strain evidence="3 4">CLL-7-23</strain>
    </source>
</reference>
<dbReference type="EMBL" id="JAQKAB010000005">
    <property type="protein sequence ID" value="MDA7026680.1"/>
    <property type="molecule type" value="Genomic_DNA"/>
</dbReference>
<comment type="caution">
    <text evidence="3">The sequence shown here is derived from an EMBL/GenBank/DDBJ whole genome shotgun (WGS) entry which is preliminary data.</text>
</comment>
<sequence length="199" mass="23223">MNKTKTDRLWSGLQAKFGVSLDDDNLAKVRAIFHPRTMKKNDFFIREGEKSTEIGLIMKGAFRTFYIDELGHDVTKYFYVEGDLILSYLAYISQKESTYSVQALENSEIFVASIHDWEKIVDGNYQLLSFYKKMVDTVLVMKEEHATSFKLWNNTERYNNFCASYPELNQRIKQCHLASYLGITPVTLSRIRTKQNLNK</sequence>
<dbReference type="Gene3D" id="2.60.120.10">
    <property type="entry name" value="Jelly Rolls"/>
    <property type="match status" value="1"/>
</dbReference>
<dbReference type="InterPro" id="IPR000595">
    <property type="entry name" value="cNMP-bd_dom"/>
</dbReference>
<gene>
    <name evidence="3" type="ORF">PJ311_08675</name>
</gene>
<evidence type="ECO:0000313" key="3">
    <source>
        <dbReference type="EMBL" id="MDA7026680.1"/>
    </source>
</evidence>
<accession>A0ABT4X3C8</accession>
<name>A0ABT4X3C8_9BACI</name>
<dbReference type="PROSITE" id="PS50042">
    <property type="entry name" value="CNMP_BINDING_3"/>
    <property type="match status" value="1"/>
</dbReference>
<evidence type="ECO:0000256" key="1">
    <source>
        <dbReference type="ARBA" id="ARBA00023159"/>
    </source>
</evidence>
<proteinExistence type="predicted"/>
<dbReference type="InterPro" id="IPR014710">
    <property type="entry name" value="RmlC-like_jellyroll"/>
</dbReference>
<dbReference type="SUPFAM" id="SSF51206">
    <property type="entry name" value="cAMP-binding domain-like"/>
    <property type="match status" value="1"/>
</dbReference>